<evidence type="ECO:0000256" key="1">
    <source>
        <dbReference type="SAM" id="MobiDB-lite"/>
    </source>
</evidence>
<sequence>MLRGVAFSSMTASSATPYNPPIPNPALHPAARTCFFPPSR</sequence>
<name>A0A484UNU5_9ZZZZ</name>
<dbReference type="EMBL" id="CAADIJ010000028">
    <property type="protein sequence ID" value="VFR88370.1"/>
    <property type="molecule type" value="Genomic_DNA"/>
</dbReference>
<dbReference type="AlphaFoldDB" id="A0A484UNU5"/>
<evidence type="ECO:0000313" key="2">
    <source>
        <dbReference type="EMBL" id="VFR88370.1"/>
    </source>
</evidence>
<protein>
    <submittedName>
        <fullName evidence="2">Uncharacterized protein</fullName>
    </submittedName>
</protein>
<gene>
    <name evidence="2" type="ORF">DAR3_1152</name>
</gene>
<accession>A0A484UNU5</accession>
<proteinExistence type="predicted"/>
<organism evidence="2">
    <name type="scientific">plant metagenome</name>
    <dbReference type="NCBI Taxonomy" id="1297885"/>
    <lineage>
        <taxon>unclassified sequences</taxon>
        <taxon>metagenomes</taxon>
        <taxon>organismal metagenomes</taxon>
    </lineage>
</organism>
<feature type="region of interest" description="Disordered" evidence="1">
    <location>
        <begin position="1"/>
        <end position="24"/>
    </location>
</feature>
<feature type="compositionally biased region" description="Polar residues" evidence="1">
    <location>
        <begin position="8"/>
        <end position="17"/>
    </location>
</feature>
<reference evidence="2" key="1">
    <citation type="submission" date="2019-03" db="EMBL/GenBank/DDBJ databases">
        <authorList>
            <person name="Danneels B."/>
        </authorList>
    </citation>
    <scope>NUCLEOTIDE SEQUENCE</scope>
</reference>